<dbReference type="InterPro" id="IPR050983">
    <property type="entry name" value="GST_Omega/HSP26"/>
</dbReference>
<dbReference type="Proteomes" id="UP000000268">
    <property type="component" value="Chromosome"/>
</dbReference>
<dbReference type="PANTHER" id="PTHR43968">
    <property type="match status" value="1"/>
</dbReference>
<dbReference type="GO" id="GO:0005737">
    <property type="term" value="C:cytoplasm"/>
    <property type="evidence" value="ECO:0007669"/>
    <property type="project" value="TreeGrafter"/>
</dbReference>
<evidence type="ECO:0000313" key="4">
    <source>
        <dbReference type="Proteomes" id="UP000000268"/>
    </source>
</evidence>
<dbReference type="AlphaFoldDB" id="B0C1U7"/>
<evidence type="ECO:0000259" key="2">
    <source>
        <dbReference type="PROSITE" id="PS50405"/>
    </source>
</evidence>
<protein>
    <submittedName>
        <fullName evidence="3">Glutathione-S-transferase domain protein, putative</fullName>
    </submittedName>
</protein>
<dbReference type="Gene3D" id="3.40.30.10">
    <property type="entry name" value="Glutaredoxin"/>
    <property type="match status" value="1"/>
</dbReference>
<organism evidence="3 4">
    <name type="scientific">Acaryochloris marina (strain MBIC 11017)</name>
    <dbReference type="NCBI Taxonomy" id="329726"/>
    <lineage>
        <taxon>Bacteria</taxon>
        <taxon>Bacillati</taxon>
        <taxon>Cyanobacteriota</taxon>
        <taxon>Cyanophyceae</taxon>
        <taxon>Acaryochloridales</taxon>
        <taxon>Acaryochloridaceae</taxon>
        <taxon>Acaryochloris</taxon>
    </lineage>
</organism>
<dbReference type="InterPro" id="IPR010987">
    <property type="entry name" value="Glutathione-S-Trfase_C-like"/>
</dbReference>
<dbReference type="OrthoDB" id="508763at2"/>
<dbReference type="GO" id="GO:0016740">
    <property type="term" value="F:transferase activity"/>
    <property type="evidence" value="ECO:0007669"/>
    <property type="project" value="UniProtKB-KW"/>
</dbReference>
<feature type="domain" description="GST N-terminal" evidence="1">
    <location>
        <begin position="3"/>
        <end position="82"/>
    </location>
</feature>
<dbReference type="RefSeq" id="WP_012161670.1">
    <property type="nucleotide sequence ID" value="NC_009925.1"/>
</dbReference>
<dbReference type="PANTHER" id="PTHR43968:SF6">
    <property type="entry name" value="GLUTATHIONE S-TRANSFERASE OMEGA"/>
    <property type="match status" value="1"/>
</dbReference>
<dbReference type="InterPro" id="IPR036282">
    <property type="entry name" value="Glutathione-S-Trfase_C_sf"/>
</dbReference>
<dbReference type="CDD" id="cd03060">
    <property type="entry name" value="GST_N_Omega_like"/>
    <property type="match status" value="1"/>
</dbReference>
<feature type="domain" description="GST C-terminal" evidence="2">
    <location>
        <begin position="87"/>
        <end position="207"/>
    </location>
</feature>
<keyword evidence="4" id="KW-1185">Reference proteome</keyword>
<keyword evidence="3" id="KW-0808">Transferase</keyword>
<evidence type="ECO:0000259" key="1">
    <source>
        <dbReference type="PROSITE" id="PS50404"/>
    </source>
</evidence>
<dbReference type="Pfam" id="PF13417">
    <property type="entry name" value="GST_N_3"/>
    <property type="match status" value="1"/>
</dbReference>
<proteinExistence type="predicted"/>
<dbReference type="CDD" id="cd03196">
    <property type="entry name" value="GST_C_5"/>
    <property type="match status" value="1"/>
</dbReference>
<dbReference type="PROSITE" id="PS50404">
    <property type="entry name" value="GST_NTER"/>
    <property type="match status" value="1"/>
</dbReference>
<dbReference type="HOGENOM" id="CLU_090620_0_0_3"/>
<dbReference type="SUPFAM" id="SSF47616">
    <property type="entry name" value="GST C-terminal domain-like"/>
    <property type="match status" value="1"/>
</dbReference>
<dbReference type="InterPro" id="IPR040079">
    <property type="entry name" value="Glutathione_S-Trfase"/>
</dbReference>
<dbReference type="SFLD" id="SFLDS00019">
    <property type="entry name" value="Glutathione_Transferase_(cytos"/>
    <property type="match status" value="1"/>
</dbReference>
<dbReference type="Gene3D" id="1.20.1050.10">
    <property type="match status" value="1"/>
</dbReference>
<reference evidence="3 4" key="1">
    <citation type="journal article" date="2008" name="Proc. Natl. Acad. Sci. U.S.A.">
        <title>Niche adaptation and genome expansion in the chlorophyll d-producing cyanobacterium Acaryochloris marina.</title>
        <authorList>
            <person name="Swingley W.D."/>
            <person name="Chen M."/>
            <person name="Cheung P.C."/>
            <person name="Conrad A.L."/>
            <person name="Dejesa L.C."/>
            <person name="Hao J."/>
            <person name="Honchak B.M."/>
            <person name="Karbach L.E."/>
            <person name="Kurdoglu A."/>
            <person name="Lahiri S."/>
            <person name="Mastrian S.D."/>
            <person name="Miyashita H."/>
            <person name="Page L."/>
            <person name="Ramakrishna P."/>
            <person name="Satoh S."/>
            <person name="Sattley W.M."/>
            <person name="Shimada Y."/>
            <person name="Taylor H.L."/>
            <person name="Tomo T."/>
            <person name="Tsuchiya T."/>
            <person name="Wang Z.T."/>
            <person name="Raymond J."/>
            <person name="Mimuro M."/>
            <person name="Blankenship R.E."/>
            <person name="Touchman J.W."/>
        </authorList>
    </citation>
    <scope>NUCLEOTIDE SEQUENCE [LARGE SCALE GENOMIC DNA]</scope>
    <source>
        <strain evidence="4">MBIC 11017</strain>
    </source>
</reference>
<evidence type="ECO:0000313" key="3">
    <source>
        <dbReference type="EMBL" id="ABW26113.1"/>
    </source>
</evidence>
<accession>B0C1U7</accession>
<dbReference type="STRING" id="329726.AM1_1074"/>
<dbReference type="PROSITE" id="PS50405">
    <property type="entry name" value="GST_CTER"/>
    <property type="match status" value="1"/>
</dbReference>
<dbReference type="SUPFAM" id="SSF52833">
    <property type="entry name" value="Thioredoxin-like"/>
    <property type="match status" value="1"/>
</dbReference>
<name>B0C1U7_ACAM1</name>
<gene>
    <name evidence="3" type="ordered locus">AM1_1074</name>
</gene>
<sequence length="217" mass="25179">MATYPILYSFRRCPYAMRARLALTVSQQICELREVVLRDKPQEMLDISPKGTVPVLVQVDGSILEESLEIMMWALKQQDSEVWLRADSGQMAHLHALVAACDGHFKHHLDRYKYAQRYENTNAQEHRAEGSKFLETLNHQLGETTYLCDQHRSWADMAIAPFVRQFANTDRPWFDAQPWPHLQTWLGEFLESDLFQQIMGKYPQWKSGEVGPLFPGP</sequence>
<dbReference type="EMBL" id="CP000828">
    <property type="protein sequence ID" value="ABW26113.1"/>
    <property type="molecule type" value="Genomic_DNA"/>
</dbReference>
<dbReference type="Pfam" id="PF13410">
    <property type="entry name" value="GST_C_2"/>
    <property type="match status" value="1"/>
</dbReference>
<dbReference type="KEGG" id="amr:AM1_1074"/>
<dbReference type="InterPro" id="IPR004045">
    <property type="entry name" value="Glutathione_S-Trfase_N"/>
</dbReference>
<dbReference type="InterPro" id="IPR036249">
    <property type="entry name" value="Thioredoxin-like_sf"/>
</dbReference>
<dbReference type="eggNOG" id="COG0625">
    <property type="taxonomic scope" value="Bacteria"/>
</dbReference>